<dbReference type="EMBL" id="JAPFFM010000003">
    <property type="protein sequence ID" value="KAJ6767933.1"/>
    <property type="molecule type" value="Genomic_DNA"/>
</dbReference>
<feature type="region of interest" description="Disordered" evidence="1">
    <location>
        <begin position="1115"/>
        <end position="1145"/>
    </location>
</feature>
<feature type="region of interest" description="Disordered" evidence="1">
    <location>
        <begin position="964"/>
        <end position="1100"/>
    </location>
</feature>
<feature type="region of interest" description="Disordered" evidence="1">
    <location>
        <begin position="435"/>
        <end position="454"/>
    </location>
</feature>
<feature type="compositionally biased region" description="Basic and acidic residues" evidence="1">
    <location>
        <begin position="1197"/>
        <end position="1209"/>
    </location>
</feature>
<feature type="compositionally biased region" description="Basic and acidic residues" evidence="1">
    <location>
        <begin position="1079"/>
        <end position="1092"/>
    </location>
</feature>
<feature type="compositionally biased region" description="Low complexity" evidence="1">
    <location>
        <begin position="59"/>
        <end position="73"/>
    </location>
</feature>
<dbReference type="PANTHER" id="PTHR34536:SF4">
    <property type="entry name" value="BTZ DOMAIN-CONTAINING PROTEIN"/>
    <property type="match status" value="1"/>
</dbReference>
<feature type="compositionally biased region" description="Basic and acidic residues" evidence="1">
    <location>
        <begin position="734"/>
        <end position="749"/>
    </location>
</feature>
<proteinExistence type="predicted"/>
<comment type="caution">
    <text evidence="2">The sequence shown here is derived from an EMBL/GenBank/DDBJ whole genome shotgun (WGS) entry which is preliminary data.</text>
</comment>
<dbReference type="PANTHER" id="PTHR34536">
    <property type="entry name" value="DENTIN SIALOPHOSPHOPROTEIN-LIKE PROTEIN"/>
    <property type="match status" value="1"/>
</dbReference>
<sequence>MPVSGNEETGVKSLAQQSSLNIAGVPIKKRRFIWPPSPPLEEQSVPLVENDFAQKEPGSTSKESTPSNSSVAASSDLSNAVNSFVAEENKNSLDSIVQMNAENCSGVEVKAQNLATLSDSLAKFGKQEKPVVEEKSANTLLISAKTELNLESNKGSGLNAGKEICSQQILKGKCKSETPIVSVTSQSSLGLKERDVSSLECCSNDGRQNNENVGAVSLNLSLSEGETGVLQKRDNILATDSTDVFANRLNWDLNTIMDTWDGSSSDEHAAQVTADGWNSFGVKCDITTEIVGTGIVNERQLLDGIGCKSSFPQTFSVCAKEYRSEDSLHLRLRPSFPSFNSSHEHFSSSAANKESCIVPKISLAGSLLSAGNATMANSRSIKSEPFDGSLKHDLRGAKVNPLDFSVKRELVEKRSSEASKSSAFGSLKLVGHGVIKPEPIHDGKPETPGTVGGALIQPDKQVLQSQDTGEQSPCSSSKQVLEVQVSTGQPSCSTDNQVRESQDILAKPACSTDLSISGNASDCLEYTTSVEGALLRNTMPKETPESAGQVSSEMGSIPVGHTEEVPAGSHGNVDCSVTDEEKINLSGDMIEEDSYGSGYESDCNTMSMDIDEERQEHEFEDGEANSGLAGDDHHISSLVEENDSKIELSENIEVIVKECITRTIEDADNASVKETPTVEMPTCGTVQERETTTIQRKSLDTSGKKDDQVGQGTELSSGQDTTAGQGVLVSAEQGSDKNIKTNSMEKNELPELEGSLNGSDMAKDVSSSRSRIINLPRASNSSSPSKTRSMSGKPFSSYQERLPDVPLEGGKLHPLGRFSRDRHQEHFPRNSRMNFARGRGRISSRIDTLRGDRDSERNYASEFYNGSSDFAVRRHKYASAVAEADSESMNYNITPDGSFVGTARGGRRLLDDETPVFRNVPSRRRSPGGRDVPAARGIQMVHRVPRNIGEEGSEVIGARHAENMRGFPDDGTEQAFRRPQPSYEGLDGHFHQGTRNYSSVHRRAPPQFRSKSPIRSRSPGPWSSARRRSPDGFGGTSELSNRRSPIYSMGRIRSPDQPGFPREMVARRHGSPPFLSRPTDTREMDPGHDPGHSRSIISNRGQTGRFFLRNNRRFGITGPRERTNSDEFFGGPIHSGRFHDLGGDGNVEDRRRFSERRGPVRSFKPPFNGSGSENFHPEDGPRPFRFFAEDDPEFHERSDFREREFDGRIRNRPGNAPRRPRDIEEQEGNYRHGRQVLDDDGFDIHLLESGNVWWAESKYSEGFKTHVDCGCKHQGFGCKGGGAKPQDINMTEWTGGSVMLARAMNEDRNRDRLRLTPNRIVATLTLCWEKKVTCSVEVESCLVNGLAVERCRLATS</sequence>
<dbReference type="Proteomes" id="UP001151752">
    <property type="component" value="Chromosome 8"/>
</dbReference>
<evidence type="ECO:0000313" key="2">
    <source>
        <dbReference type="EMBL" id="KAJ6767933.1"/>
    </source>
</evidence>
<protein>
    <submittedName>
        <fullName evidence="2">DENTIN SIALOPHOSPHOPROTEIN-LIKE PROTEIN</fullName>
    </submittedName>
</protein>
<reference evidence="2" key="2">
    <citation type="journal article" date="2023" name="Int. J. Mol. Sci.">
        <title>De Novo Assembly and Annotation of 11 Diverse Shrub Willow (Salix) Genomes Reveals Novel Gene Organization in Sex-Linked Regions.</title>
        <authorList>
            <person name="Hyden B."/>
            <person name="Feng K."/>
            <person name="Yates T.B."/>
            <person name="Jawdy S."/>
            <person name="Cereghino C."/>
            <person name="Smart L.B."/>
            <person name="Muchero W."/>
        </authorList>
    </citation>
    <scope>NUCLEOTIDE SEQUENCE</scope>
    <source>
        <tissue evidence="2">Shoot tip</tissue>
    </source>
</reference>
<keyword evidence="3" id="KW-1185">Reference proteome</keyword>
<feature type="region of interest" description="Disordered" evidence="1">
    <location>
        <begin position="541"/>
        <end position="575"/>
    </location>
</feature>
<feature type="compositionally biased region" description="Basic and acidic residues" evidence="1">
    <location>
        <begin position="687"/>
        <end position="708"/>
    </location>
</feature>
<gene>
    <name evidence="2" type="ORF">OIU74_021740</name>
</gene>
<accession>A0A9Q0WL59</accession>
<reference evidence="2" key="1">
    <citation type="submission" date="2022-11" db="EMBL/GenBank/DDBJ databases">
        <authorList>
            <person name="Hyden B.L."/>
            <person name="Feng K."/>
            <person name="Yates T."/>
            <person name="Jawdy S."/>
            <person name="Smart L.B."/>
            <person name="Muchero W."/>
        </authorList>
    </citation>
    <scope>NUCLEOTIDE SEQUENCE</scope>
    <source>
        <tissue evidence="2">Shoot tip</tissue>
    </source>
</reference>
<name>A0A9Q0WL59_9ROSI</name>
<feature type="compositionally biased region" description="Polar residues" evidence="1">
    <location>
        <begin position="765"/>
        <end position="799"/>
    </location>
</feature>
<feature type="compositionally biased region" description="Polar residues" evidence="1">
    <location>
        <begin position="710"/>
        <end position="724"/>
    </location>
</feature>
<feature type="region of interest" description="Disordered" evidence="1">
    <location>
        <begin position="1158"/>
        <end position="1180"/>
    </location>
</feature>
<evidence type="ECO:0000313" key="3">
    <source>
        <dbReference type="Proteomes" id="UP001151752"/>
    </source>
</evidence>
<feature type="region of interest" description="Disordered" evidence="1">
    <location>
        <begin position="33"/>
        <end position="73"/>
    </location>
</feature>
<evidence type="ECO:0000256" key="1">
    <source>
        <dbReference type="SAM" id="MobiDB-lite"/>
    </source>
</evidence>
<organism evidence="2 3">
    <name type="scientific">Salix koriyanagi</name>
    <dbReference type="NCBI Taxonomy" id="2511006"/>
    <lineage>
        <taxon>Eukaryota</taxon>
        <taxon>Viridiplantae</taxon>
        <taxon>Streptophyta</taxon>
        <taxon>Embryophyta</taxon>
        <taxon>Tracheophyta</taxon>
        <taxon>Spermatophyta</taxon>
        <taxon>Magnoliopsida</taxon>
        <taxon>eudicotyledons</taxon>
        <taxon>Gunneridae</taxon>
        <taxon>Pentapetalae</taxon>
        <taxon>rosids</taxon>
        <taxon>fabids</taxon>
        <taxon>Malpighiales</taxon>
        <taxon>Salicaceae</taxon>
        <taxon>Saliceae</taxon>
        <taxon>Salix</taxon>
    </lineage>
</organism>
<feature type="region of interest" description="Disordered" evidence="1">
    <location>
        <begin position="671"/>
        <end position="807"/>
    </location>
</feature>
<feature type="region of interest" description="Disordered" evidence="1">
    <location>
        <begin position="1197"/>
        <end position="1229"/>
    </location>
</feature>